<reference evidence="1" key="1">
    <citation type="submission" date="2023-06" db="EMBL/GenBank/DDBJ databases">
        <title>Deciphering the underlying mechanisms mediating the transmission of blaNDM gene from human to animals in China.</title>
        <authorList>
            <person name="Chen K."/>
            <person name="Chen S."/>
        </authorList>
    </citation>
    <scope>NUCLEOTIDE SEQUENCE</scope>
    <source>
        <strain evidence="1">1199</strain>
    </source>
</reference>
<comment type="caution">
    <text evidence="1">The sequence shown here is derived from an EMBL/GenBank/DDBJ whole genome shotgun (WGS) entry which is preliminary data.</text>
</comment>
<feature type="non-terminal residue" evidence="1">
    <location>
        <position position="1"/>
    </location>
</feature>
<proteinExistence type="predicted"/>
<organism evidence="1 2">
    <name type="scientific">Escherichia coli</name>
    <dbReference type="NCBI Taxonomy" id="562"/>
    <lineage>
        <taxon>Bacteria</taxon>
        <taxon>Pseudomonadati</taxon>
        <taxon>Pseudomonadota</taxon>
        <taxon>Gammaproteobacteria</taxon>
        <taxon>Enterobacterales</taxon>
        <taxon>Enterobacteriaceae</taxon>
        <taxon>Escherichia</taxon>
    </lineage>
</organism>
<gene>
    <name evidence="1" type="ORF">OFN31_29520</name>
</gene>
<dbReference type="Proteomes" id="UP001208624">
    <property type="component" value="Unassembled WGS sequence"/>
</dbReference>
<protein>
    <submittedName>
        <fullName evidence="1">Uncharacterized protein</fullName>
    </submittedName>
</protein>
<sequence>ESILEMPEVATVIANKMVELGYHTEAELLERHKDDYREAMQTLNKIGKRVDGVKPERIYKAVLHGNLAKSQGLSMISRSSVWFARTRNL</sequence>
<dbReference type="AlphaFoldDB" id="A0AAP3ELM8"/>
<accession>A0AAP3ELM8</accession>
<evidence type="ECO:0000313" key="2">
    <source>
        <dbReference type="Proteomes" id="UP001208624"/>
    </source>
</evidence>
<dbReference type="EMBL" id="JAOVKC010000814">
    <property type="protein sequence ID" value="MCV5625781.1"/>
    <property type="molecule type" value="Genomic_DNA"/>
</dbReference>
<name>A0AAP3ELM8_ECOLX</name>
<evidence type="ECO:0000313" key="1">
    <source>
        <dbReference type="EMBL" id="MCV5625781.1"/>
    </source>
</evidence>